<feature type="signal peptide" evidence="3">
    <location>
        <begin position="1"/>
        <end position="24"/>
    </location>
</feature>
<dbReference type="GO" id="GO:0004065">
    <property type="term" value="F:arylsulfatase activity"/>
    <property type="evidence" value="ECO:0007669"/>
    <property type="project" value="TreeGrafter"/>
</dbReference>
<sequence length="513" mass="58133">MTLKRFNLVATAIIASLLSPYLSASSNTKPNIIWLMAEDMGTDLECYGTPGVQTPNLNRLAEEGARFDRTYCANPICSPNRSSMMVGVHQTKINAHHHRSNRDVPLAAPYKPITSFLRDAGYTCILGSDLVMQKGTKIDCNFKTEATGPYDGKTQFGLFDKIGDPQPEDQPFFNQVQLKVTHRGDWWNPIRKASKDPVSVDEIQLPPYFADTPEIRYDWAAYLDTVEYMDNEIGLIIQDLKAKGMYENTIIIFIADNGRCNLRGKGYLQEPGIHVPMIVWAPGYVEAGTIVDELICTTDISATILELAGAEIPDYITSKPIFGVENPQYRDYVRSARDIWDEIDECSRSVTTKKFKYIKNHMPEVPWNTSQAYLELNRPALHVMRKLKAEGKLSDAEMTHFLDEKPVEELYDLENDPHELNNLALNPEYANVLAEMRSLEEDWQSENKDYGLEDLGQRRPEQGLGAGISREFIKAKHPDLWDRLEAGELMETQAWGKMAKQAKAKAKKKDKQS</sequence>
<comment type="caution">
    <text evidence="5">The sequence shown here is derived from an EMBL/GenBank/DDBJ whole genome shotgun (WGS) entry which is preliminary data.</text>
</comment>
<feature type="domain" description="Sulfatase N-terminal" evidence="4">
    <location>
        <begin position="30"/>
        <end position="310"/>
    </location>
</feature>
<reference evidence="5" key="1">
    <citation type="submission" date="2021-01" db="EMBL/GenBank/DDBJ databases">
        <title>Modified the classification status of verrucomicrobia.</title>
        <authorList>
            <person name="Feng X."/>
        </authorList>
    </citation>
    <scope>NUCLEOTIDE SEQUENCE</scope>
    <source>
        <strain evidence="5">KCTC 13126</strain>
    </source>
</reference>
<evidence type="ECO:0000256" key="2">
    <source>
        <dbReference type="ARBA" id="ARBA00022801"/>
    </source>
</evidence>
<proteinExistence type="inferred from homology"/>
<dbReference type="Pfam" id="PF00884">
    <property type="entry name" value="Sulfatase"/>
    <property type="match status" value="1"/>
</dbReference>
<dbReference type="Gene3D" id="3.40.720.10">
    <property type="entry name" value="Alkaline Phosphatase, subunit A"/>
    <property type="match status" value="1"/>
</dbReference>
<evidence type="ECO:0000313" key="5">
    <source>
        <dbReference type="EMBL" id="MBK1878602.1"/>
    </source>
</evidence>
<organism evidence="5 6">
    <name type="scientific">Pelagicoccus mobilis</name>
    <dbReference type="NCBI Taxonomy" id="415221"/>
    <lineage>
        <taxon>Bacteria</taxon>
        <taxon>Pseudomonadati</taxon>
        <taxon>Verrucomicrobiota</taxon>
        <taxon>Opitutia</taxon>
        <taxon>Puniceicoccales</taxon>
        <taxon>Pelagicoccaceae</taxon>
        <taxon>Pelagicoccus</taxon>
    </lineage>
</organism>
<dbReference type="PANTHER" id="PTHR42693">
    <property type="entry name" value="ARYLSULFATASE FAMILY MEMBER"/>
    <property type="match status" value="1"/>
</dbReference>
<evidence type="ECO:0000313" key="6">
    <source>
        <dbReference type="Proteomes" id="UP000617628"/>
    </source>
</evidence>
<keyword evidence="3" id="KW-0732">Signal</keyword>
<keyword evidence="2" id="KW-0378">Hydrolase</keyword>
<evidence type="ECO:0000259" key="4">
    <source>
        <dbReference type="Pfam" id="PF00884"/>
    </source>
</evidence>
<evidence type="ECO:0000256" key="3">
    <source>
        <dbReference type="SAM" id="SignalP"/>
    </source>
</evidence>
<dbReference type="SUPFAM" id="SSF53649">
    <property type="entry name" value="Alkaline phosphatase-like"/>
    <property type="match status" value="1"/>
</dbReference>
<dbReference type="CDD" id="cd16027">
    <property type="entry name" value="SGSH"/>
    <property type="match status" value="1"/>
</dbReference>
<protein>
    <submittedName>
        <fullName evidence="5">Sulfatase</fullName>
    </submittedName>
</protein>
<gene>
    <name evidence="5" type="ORF">JIN87_17105</name>
</gene>
<comment type="similarity">
    <text evidence="1">Belongs to the sulfatase family.</text>
</comment>
<dbReference type="Proteomes" id="UP000617628">
    <property type="component" value="Unassembled WGS sequence"/>
</dbReference>
<dbReference type="InterPro" id="IPR017850">
    <property type="entry name" value="Alkaline_phosphatase_core_sf"/>
</dbReference>
<dbReference type="RefSeq" id="WP_200356814.1">
    <property type="nucleotide sequence ID" value="NZ_JAENIL010000032.1"/>
</dbReference>
<keyword evidence="6" id="KW-1185">Reference proteome</keyword>
<accession>A0A934VQQ8</accession>
<dbReference type="EMBL" id="JAENIL010000032">
    <property type="protein sequence ID" value="MBK1878602.1"/>
    <property type="molecule type" value="Genomic_DNA"/>
</dbReference>
<feature type="chain" id="PRO_5037749046" evidence="3">
    <location>
        <begin position="25"/>
        <end position="513"/>
    </location>
</feature>
<dbReference type="InterPro" id="IPR000917">
    <property type="entry name" value="Sulfatase_N"/>
</dbReference>
<dbReference type="PANTHER" id="PTHR42693:SF53">
    <property type="entry name" value="ENDO-4-O-SULFATASE"/>
    <property type="match status" value="1"/>
</dbReference>
<evidence type="ECO:0000256" key="1">
    <source>
        <dbReference type="ARBA" id="ARBA00008779"/>
    </source>
</evidence>
<dbReference type="AlphaFoldDB" id="A0A934VQQ8"/>
<name>A0A934VQQ8_9BACT</name>
<dbReference type="InterPro" id="IPR050738">
    <property type="entry name" value="Sulfatase"/>
</dbReference>